<dbReference type="SMART" id="SM00233">
    <property type="entry name" value="PH"/>
    <property type="match status" value="1"/>
</dbReference>
<evidence type="ECO:0000313" key="11">
    <source>
        <dbReference type="Ensembl" id="ENSOSIP00000037640.1"/>
    </source>
</evidence>
<evidence type="ECO:0000256" key="6">
    <source>
        <dbReference type="ARBA" id="ARBA00079191"/>
    </source>
</evidence>
<dbReference type="Gene3D" id="2.30.42.10">
    <property type="match status" value="2"/>
</dbReference>
<dbReference type="SUPFAM" id="SSF50156">
    <property type="entry name" value="PDZ domain-like"/>
    <property type="match status" value="2"/>
</dbReference>
<feature type="domain" description="DH" evidence="8">
    <location>
        <begin position="24"/>
        <end position="213"/>
    </location>
</feature>
<protein>
    <recommendedName>
        <fullName evidence="5">Phosphatidylinositol 3,4,5-trisphosphate-dependent Rac exchanger 2 protein</fullName>
    </recommendedName>
    <alternativeName>
        <fullName evidence="6">DEP domain-containing protein 2</fullName>
    </alternativeName>
</protein>
<dbReference type="CDD" id="cd04440">
    <property type="entry name" value="DEP_2_P-Rex"/>
    <property type="match status" value="1"/>
</dbReference>
<comment type="function">
    <text evidence="3">Functions as a RAC1 guanine nucleotide exchange factor (GEF), activating Rac proteins by exchanging bound GDP for free GTP. Its activity is synergistically activated by phosphatidylinositol 3,4,5-trisphosphate and the beta gamma subunits of heterotrimeric G protein. Mediates the activation of RAC1 in a PI3K-dependent manner. May be an important mediator of Rac signaling, acting directly downstream of both G protein-coupled receptors and phosphoinositide 3-kinase.</text>
</comment>
<feature type="domain" description="PDZ" evidence="9">
    <location>
        <begin position="674"/>
        <end position="734"/>
    </location>
</feature>
<sequence length="1450" mass="164861">MEEDDGHQENGVPAPKDSDRQQRLRLCVLNELLNTERDYVRTLLFLQSAFLHRIRQTADDQQCLSPEHVKILFSNIEDILELHKEVLSAVESSLQPEPQPHHSLGHVFLQFRQSFSVYGEYCSNHEKALRLLMELNKIPNIRTFLLHCMLLGGKKSTDIPLEGYLLSPIQRICKYPLLLKELLKRTPKSHADYPAVQEALQAMKAVCSNINETKRQMEKLEALEQLQSHIEGWEGTNLTDICTELLLHGNLLKISAGNIQERVFFLFDNLLVYCKRKSRTKSINGPLYVFRGRINTEVMEVENVEDGTADYHSNNYTVTNGWKIHNTAKNKWFVCMAKNAEDKQKWLDAILREREQRESLKLGMERDAYVMIAEKGEKLYHMMMTKNRHLIKDRRRKLSIVPKCFMGNEFVAWLIESGEISKPEEGVNLGQALLENGIIHHISDKHQFKNEQVLYRFRYDDGTYKARSEMEDIMSKGVRLYCRLHCLHTPVIKDRDYHLKTFKSVVPACKLVDWLISQGDCSTREDAVTLGVGLCNNGFMHHVLEKSEFKDESQFFRFYADEETEGTSSKSKQLQRNDFKLIENILAKSLVVSWNTREGYGFEIEEKNKAIVVKSVSRGSHAEMAGLQVGRKIYTINEDLLFLRPFSEVETMISQAFCIRRSLRLLVATKAKEVVKIPDNPDSLSFRLCGSAPPHVHAVRKGWEAAGAGLQPGQVVLKVNGNNVNHSDYQEVLEHFAAQHTHQEAPGELCRLSLSDDLPLVSLTVDNVHLEHGVVYEYVNTAGIKSHVLEKITEPKGCFSLTAKILEAFCSDDSLFVRNCSQLISQSDRVVTMPQYEFRQICDTKLESISRRITCYQQFAQELKNKVWPSVRQAGGRPHPLGCMDFIPTNCHINLMQVSCPKSTTSAGRTFSIRFGRKNSIFGDEADGSGDVTLEDGEGVMDGRQGVHGEGGLSFLLKPEDTEAQDSYIHLYSRLDVAVREMKQYVAQIDVLLSSITEPTELQREEGGSLVYDPNQPPPLAPCEDGCEQDKAEQGGIKRVCFKVNEEDQEDSGHDTMSYRDSYSECNSNRDSVLSYTSVRSNSSYLGSDEMGSGDELPCDMRIPSDKQDKLHGCLEHLFNQVDSINSLLKGAAPFRAGRTNIQEDPWNLPNSIKTLVGSLQRFVDGEWNGKNQLLLALLKYTSLQLRRDVIFCQAATAALCTLAEQLLMALRLRFNNAGEYQEDSKETSCKWMEQISVIGALLHFQSTLNPHLKEERTMLEDTKAALLDLDKVTVFFRQLEDECLVTNTPVCYQVEGSRQALKVTMYLDSCHFSELPSRLQNGGGLRLNTVLFTRGKTRTWALLRPLNTLDDLCRLMQSYVNVRSTSQGHPSGVSVLCVSSELFRRGFRRCTLSVTLEQAMILARNHGLIPRCIMQTMDIMRKQVNSHSWRLTPVVDLCLQTLKWENSAW</sequence>
<evidence type="ECO:0000259" key="10">
    <source>
        <dbReference type="PROSITE" id="PS50186"/>
    </source>
</evidence>
<dbReference type="PROSITE" id="PS50106">
    <property type="entry name" value="PDZ"/>
    <property type="match status" value="2"/>
</dbReference>
<dbReference type="PANTHER" id="PTHR22829:SF6">
    <property type="entry name" value="PHOSPHATIDYLINOSITOL 3,4,5-TRISPHOSPHATE-DEPENDENT RAC EXCHANGER 1 PROTEIN"/>
    <property type="match status" value="1"/>
</dbReference>
<dbReference type="Ensembl" id="ENSOSIT00000039675.1">
    <property type="protein sequence ID" value="ENSOSIP00000037640.1"/>
    <property type="gene ID" value="ENSOSIG00000017824.1"/>
</dbReference>
<evidence type="ECO:0000256" key="3">
    <source>
        <dbReference type="ARBA" id="ARBA00058808"/>
    </source>
</evidence>
<evidence type="ECO:0000259" key="7">
    <source>
        <dbReference type="PROSITE" id="PS50003"/>
    </source>
</evidence>
<dbReference type="Gene3D" id="1.10.10.10">
    <property type="entry name" value="Winged helix-like DNA-binding domain superfamily/Winged helix DNA-binding domain"/>
    <property type="match status" value="2"/>
</dbReference>
<dbReference type="SMART" id="SM00228">
    <property type="entry name" value="PDZ"/>
    <property type="match status" value="2"/>
</dbReference>
<dbReference type="InterPro" id="IPR001478">
    <property type="entry name" value="PDZ"/>
</dbReference>
<dbReference type="InterPro" id="IPR000219">
    <property type="entry name" value="DH_dom"/>
</dbReference>
<dbReference type="FunFam" id="1.20.900.10:FF:000018">
    <property type="entry name" value="Phosphatidylinositol-3,4, 5-trisphosphate-dependent Rac exchange factor 2, putative"/>
    <property type="match status" value="1"/>
</dbReference>
<dbReference type="Pfam" id="PF22697">
    <property type="entry name" value="SOS1_NGEF_PH"/>
    <property type="match status" value="1"/>
</dbReference>
<dbReference type="InterPro" id="IPR000591">
    <property type="entry name" value="DEP_dom"/>
</dbReference>
<dbReference type="GO" id="GO:0005096">
    <property type="term" value="F:GTPase activator activity"/>
    <property type="evidence" value="ECO:0007669"/>
    <property type="project" value="TreeGrafter"/>
</dbReference>
<dbReference type="PROSITE" id="PS50003">
    <property type="entry name" value="PH_DOMAIN"/>
    <property type="match status" value="1"/>
</dbReference>
<evidence type="ECO:0000256" key="5">
    <source>
        <dbReference type="ARBA" id="ARBA00070490"/>
    </source>
</evidence>
<dbReference type="GO" id="GO:0005085">
    <property type="term" value="F:guanyl-nucleotide exchange factor activity"/>
    <property type="evidence" value="ECO:0007669"/>
    <property type="project" value="UniProtKB-KW"/>
</dbReference>
<keyword evidence="12" id="KW-1185">Reference proteome</keyword>
<evidence type="ECO:0000256" key="1">
    <source>
        <dbReference type="ARBA" id="ARBA00022658"/>
    </source>
</evidence>
<dbReference type="SMART" id="SM00049">
    <property type="entry name" value="DEP"/>
    <property type="match status" value="2"/>
</dbReference>
<reference evidence="11" key="1">
    <citation type="submission" date="2025-08" db="UniProtKB">
        <authorList>
            <consortium name="Ensembl"/>
        </authorList>
    </citation>
    <scope>IDENTIFICATION</scope>
</reference>
<dbReference type="Proteomes" id="UP000694383">
    <property type="component" value="Unplaced"/>
</dbReference>
<dbReference type="Gene3D" id="2.30.29.30">
    <property type="entry name" value="Pleckstrin-homology domain (PH domain)/Phosphotyrosine-binding domain (PTB)"/>
    <property type="match status" value="1"/>
</dbReference>
<dbReference type="GO" id="GO:0035556">
    <property type="term" value="P:intracellular signal transduction"/>
    <property type="evidence" value="ECO:0007669"/>
    <property type="project" value="InterPro"/>
</dbReference>
<dbReference type="PROSITE" id="PS00741">
    <property type="entry name" value="DH_1"/>
    <property type="match status" value="1"/>
</dbReference>
<organism evidence="11 12">
    <name type="scientific">Oryzias sinensis</name>
    <name type="common">Chinese medaka</name>
    <dbReference type="NCBI Taxonomy" id="183150"/>
    <lineage>
        <taxon>Eukaryota</taxon>
        <taxon>Metazoa</taxon>
        <taxon>Chordata</taxon>
        <taxon>Craniata</taxon>
        <taxon>Vertebrata</taxon>
        <taxon>Euteleostomi</taxon>
        <taxon>Actinopterygii</taxon>
        <taxon>Neopterygii</taxon>
        <taxon>Teleostei</taxon>
        <taxon>Neoteleostei</taxon>
        <taxon>Acanthomorphata</taxon>
        <taxon>Ovalentaria</taxon>
        <taxon>Atherinomorphae</taxon>
        <taxon>Beloniformes</taxon>
        <taxon>Adrianichthyidae</taxon>
        <taxon>Oryziinae</taxon>
        <taxon>Oryzias</taxon>
    </lineage>
</organism>
<evidence type="ECO:0000259" key="8">
    <source>
        <dbReference type="PROSITE" id="PS50010"/>
    </source>
</evidence>
<dbReference type="Pfam" id="PF00610">
    <property type="entry name" value="DEP"/>
    <property type="match status" value="2"/>
</dbReference>
<dbReference type="InterPro" id="IPR051832">
    <property type="entry name" value="mTOR-Rac_regulators"/>
</dbReference>
<dbReference type="GO" id="GO:0007186">
    <property type="term" value="P:G protein-coupled receptor signaling pathway"/>
    <property type="evidence" value="ECO:0007669"/>
    <property type="project" value="TreeGrafter"/>
</dbReference>
<evidence type="ECO:0000313" key="12">
    <source>
        <dbReference type="Proteomes" id="UP000694383"/>
    </source>
</evidence>
<dbReference type="FunFam" id="2.30.42.10:FF:000085">
    <property type="entry name" value="Phosphatidylinositol-3,4,5-trisphosphate dependent Rac exchange factor 2"/>
    <property type="match status" value="1"/>
</dbReference>
<dbReference type="InterPro" id="IPR036390">
    <property type="entry name" value="WH_DNA-bd_sf"/>
</dbReference>
<dbReference type="FunFam" id="2.30.29.30:FF:000055">
    <property type="entry name" value="Phosphatidylinositol 3,4,5-trisphosphate-dependent Rac exchanger 1 protein-like"/>
    <property type="match status" value="1"/>
</dbReference>
<dbReference type="CDD" id="cd01224">
    <property type="entry name" value="PH_Collybistin_ASEF"/>
    <property type="match status" value="1"/>
</dbReference>
<dbReference type="InterPro" id="IPR001849">
    <property type="entry name" value="PH_domain"/>
</dbReference>
<keyword evidence="1" id="KW-0344">Guanine-nucleotide releasing factor</keyword>
<accession>A0A8C8DXW1</accession>
<dbReference type="InterPro" id="IPR001331">
    <property type="entry name" value="GDS_CDC24_CS"/>
</dbReference>
<dbReference type="CDD" id="cd00136">
    <property type="entry name" value="PDZ_canonical"/>
    <property type="match status" value="1"/>
</dbReference>
<feature type="domain" description="DEP" evidence="10">
    <location>
        <begin position="492"/>
        <end position="560"/>
    </location>
</feature>
<evidence type="ECO:0000256" key="2">
    <source>
        <dbReference type="ARBA" id="ARBA00022737"/>
    </source>
</evidence>
<dbReference type="InterPro" id="IPR036388">
    <property type="entry name" value="WH-like_DNA-bd_sf"/>
</dbReference>
<feature type="domain" description="DEP" evidence="10">
    <location>
        <begin position="385"/>
        <end position="459"/>
    </location>
</feature>
<dbReference type="Pfam" id="PF00621">
    <property type="entry name" value="RhoGEF"/>
    <property type="match status" value="1"/>
</dbReference>
<dbReference type="InterPro" id="IPR036034">
    <property type="entry name" value="PDZ_sf"/>
</dbReference>
<dbReference type="FunFam" id="1.10.10.10:FF:000094">
    <property type="entry name" value="Phosphatidylinositol-3,4,5-trisphosphate dependent Rac exchange factor 1"/>
    <property type="match status" value="1"/>
</dbReference>
<dbReference type="GO" id="GO:0005886">
    <property type="term" value="C:plasma membrane"/>
    <property type="evidence" value="ECO:0007669"/>
    <property type="project" value="TreeGrafter"/>
</dbReference>
<comment type="subunit">
    <text evidence="4">Interacts with RAC1.</text>
</comment>
<dbReference type="CDD" id="cd00160">
    <property type="entry name" value="RhoGEF"/>
    <property type="match status" value="1"/>
</dbReference>
<dbReference type="SUPFAM" id="SSF46785">
    <property type="entry name" value="Winged helix' DNA-binding domain"/>
    <property type="match status" value="2"/>
</dbReference>
<dbReference type="SUPFAM" id="SSF48065">
    <property type="entry name" value="DBL homology domain (DH-domain)"/>
    <property type="match status" value="1"/>
</dbReference>
<proteinExistence type="predicted"/>
<dbReference type="FunFam" id="1.10.10.10:FF:000090">
    <property type="entry name" value="Phosphatidylinositol-3,4,5-trisphosphate dependent Rac exchange factor 1"/>
    <property type="match status" value="1"/>
</dbReference>
<dbReference type="Gene3D" id="1.20.900.10">
    <property type="entry name" value="Dbl homology (DH) domain"/>
    <property type="match status" value="1"/>
</dbReference>
<evidence type="ECO:0000256" key="4">
    <source>
        <dbReference type="ARBA" id="ARBA00062636"/>
    </source>
</evidence>
<dbReference type="PROSITE" id="PS50010">
    <property type="entry name" value="DH_2"/>
    <property type="match status" value="1"/>
</dbReference>
<feature type="domain" description="PDZ" evidence="9">
    <location>
        <begin position="589"/>
        <end position="637"/>
    </location>
</feature>
<dbReference type="SMART" id="SM00325">
    <property type="entry name" value="RhoGEF"/>
    <property type="match status" value="1"/>
</dbReference>
<dbReference type="GeneTree" id="ENSGT00940000159925"/>
<keyword evidence="2" id="KW-0677">Repeat</keyword>
<evidence type="ECO:0000259" key="9">
    <source>
        <dbReference type="PROSITE" id="PS50106"/>
    </source>
</evidence>
<dbReference type="GO" id="GO:0023051">
    <property type="term" value="P:regulation of signaling"/>
    <property type="evidence" value="ECO:0007669"/>
    <property type="project" value="TreeGrafter"/>
</dbReference>
<dbReference type="PANTHER" id="PTHR22829">
    <property type="entry name" value="DEP DOMAIN PROTEIN"/>
    <property type="match status" value="1"/>
</dbReference>
<feature type="domain" description="PH" evidence="7">
    <location>
        <begin position="244"/>
        <end position="355"/>
    </location>
</feature>
<reference evidence="11" key="2">
    <citation type="submission" date="2025-09" db="UniProtKB">
        <authorList>
            <consortium name="Ensembl"/>
        </authorList>
    </citation>
    <scope>IDENTIFICATION</scope>
</reference>
<dbReference type="SUPFAM" id="SSF50729">
    <property type="entry name" value="PH domain-like"/>
    <property type="match status" value="1"/>
</dbReference>
<dbReference type="InterPro" id="IPR011993">
    <property type="entry name" value="PH-like_dom_sf"/>
</dbReference>
<dbReference type="InterPro" id="IPR035899">
    <property type="entry name" value="DBL_dom_sf"/>
</dbReference>
<dbReference type="InterPro" id="IPR055251">
    <property type="entry name" value="SOS1_NGEF_PH"/>
</dbReference>
<name>A0A8C8DXW1_9TELE</name>
<dbReference type="PROSITE" id="PS50186">
    <property type="entry name" value="DEP"/>
    <property type="match status" value="2"/>
</dbReference>